<organism evidence="2 3">
    <name type="scientific">Burkholderia thailandensis</name>
    <dbReference type="NCBI Taxonomy" id="57975"/>
    <lineage>
        <taxon>Bacteria</taxon>
        <taxon>Pseudomonadati</taxon>
        <taxon>Pseudomonadota</taxon>
        <taxon>Betaproteobacteria</taxon>
        <taxon>Burkholderiales</taxon>
        <taxon>Burkholderiaceae</taxon>
        <taxon>Burkholderia</taxon>
        <taxon>pseudomallei group</taxon>
    </lineage>
</organism>
<reference evidence="2" key="1">
    <citation type="submission" date="2018-08" db="EMBL/GenBank/DDBJ databases">
        <title>Identification of Burkholderia cepacia strains that express a Burkholderia pseudomallei-like capsular polysaccharide.</title>
        <authorList>
            <person name="Burtnick M.N."/>
            <person name="Vongsouvath M."/>
            <person name="Newton P."/>
            <person name="Wuthiekanun V."/>
            <person name="Limmathurotsakul D."/>
            <person name="Brett P.J."/>
            <person name="Chantratita N."/>
            <person name="Dance D.A."/>
        </authorList>
    </citation>
    <scope>NUCLEOTIDE SEQUENCE</scope>
    <source>
        <strain evidence="2">SBXCC001</strain>
    </source>
</reference>
<evidence type="ECO:0000313" key="2">
    <source>
        <dbReference type="EMBL" id="MDW9254795.1"/>
    </source>
</evidence>
<comment type="caution">
    <text evidence="2">The sequence shown here is derived from an EMBL/GenBank/DDBJ whole genome shotgun (WGS) entry which is preliminary data.</text>
</comment>
<dbReference type="AlphaFoldDB" id="A0AAW9CVX5"/>
<feature type="region of interest" description="Disordered" evidence="1">
    <location>
        <begin position="54"/>
        <end position="77"/>
    </location>
</feature>
<gene>
    <name evidence="2" type="ORF">C7S16_2730</name>
</gene>
<dbReference type="EMBL" id="QXCT01000002">
    <property type="protein sequence ID" value="MDW9254795.1"/>
    <property type="molecule type" value="Genomic_DNA"/>
</dbReference>
<evidence type="ECO:0000256" key="1">
    <source>
        <dbReference type="SAM" id="MobiDB-lite"/>
    </source>
</evidence>
<proteinExistence type="predicted"/>
<protein>
    <submittedName>
        <fullName evidence="2">Uncharacterized protein</fullName>
    </submittedName>
</protein>
<accession>A0AAW9CVX5</accession>
<sequence length="77" mass="8215">MRRRAAAKHGVGVCFMSSPECPLRSSGSARRVDPPRPAFFETVRDVAGMPCGARASSASHVRRAARGGKHPSDRALI</sequence>
<name>A0AAW9CVX5_BURTH</name>
<dbReference type="Proteomes" id="UP001272137">
    <property type="component" value="Unassembled WGS sequence"/>
</dbReference>
<evidence type="ECO:0000313" key="3">
    <source>
        <dbReference type="Proteomes" id="UP001272137"/>
    </source>
</evidence>
<feature type="compositionally biased region" description="Basic residues" evidence="1">
    <location>
        <begin position="60"/>
        <end position="69"/>
    </location>
</feature>